<dbReference type="Pfam" id="PF22698">
    <property type="entry name" value="Semialdhyde_dhC_1"/>
    <property type="match status" value="1"/>
</dbReference>
<comment type="caution">
    <text evidence="6">The sequence shown here is derived from an EMBL/GenBank/DDBJ whole genome shotgun (WGS) entry which is preliminary data.</text>
</comment>
<evidence type="ECO:0000313" key="6">
    <source>
        <dbReference type="EMBL" id="MDW6092150.1"/>
    </source>
</evidence>
<dbReference type="PANTHER" id="PTHR32338:SF10">
    <property type="entry name" value="N-ACETYL-GAMMA-GLUTAMYL-PHOSPHATE REDUCTASE, CHLOROPLASTIC-RELATED"/>
    <property type="match status" value="1"/>
</dbReference>
<protein>
    <recommendedName>
        <fullName evidence="5">Semialdehyde dehydrogenase NAD-binding domain-containing protein</fullName>
    </recommendedName>
</protein>
<sequence length="345" mass="38836">MDRIYHAAILEGSSFVGGELYRILSEHPNIAVTFISSESQAGELVERYNDRFRYQRDQPMLRYLPLDELNDDYDLIFSCLPQEQLSARLPYLNQHSTWILNLSGGDGFQSMDHNGIFTRQLAADLADNLRCQFFIPELTTPDPSVSMIQIPGGIATAAIYALYPLIRHRMISGDIVIEAKLGSTFNEDISAAVYAERLNNFGLHDAFHHVQLPEIETLRQYTDEPLNIIFSAFDLDILRGVYITAYSTLNDGFTFKDVKRTYFSTYKDTPFIYYLINGQTPMLKTVCGTNNAEVSTVVKQNKCLSVCSLDNLIKGAAGQAVQAANLYLGIQLSAGLDYLSYMPWP</sequence>
<dbReference type="Proteomes" id="UP001279860">
    <property type="component" value="Unassembled WGS sequence"/>
</dbReference>
<dbReference type="Pfam" id="PF01118">
    <property type="entry name" value="Semialdhyde_dh"/>
    <property type="match status" value="1"/>
</dbReference>
<dbReference type="PANTHER" id="PTHR32338">
    <property type="entry name" value="N-ACETYL-GAMMA-GLUTAMYL-PHOSPHATE REDUCTASE, CHLOROPLASTIC-RELATED-RELATED"/>
    <property type="match status" value="1"/>
</dbReference>
<dbReference type="Gene3D" id="3.40.50.720">
    <property type="entry name" value="NAD(P)-binding Rossmann-like Domain"/>
    <property type="match status" value="1"/>
</dbReference>
<evidence type="ECO:0000256" key="2">
    <source>
        <dbReference type="ARBA" id="ARBA00022605"/>
    </source>
</evidence>
<dbReference type="SMART" id="SM00859">
    <property type="entry name" value="Semialdhyde_dh"/>
    <property type="match status" value="1"/>
</dbReference>
<evidence type="ECO:0000256" key="1">
    <source>
        <dbReference type="ARBA" id="ARBA00022571"/>
    </source>
</evidence>
<evidence type="ECO:0000313" key="7">
    <source>
        <dbReference type="Proteomes" id="UP001279860"/>
    </source>
</evidence>
<keyword evidence="2" id="KW-0028">Amino-acid biosynthesis</keyword>
<accession>A0ABU4ISB9</accession>
<reference evidence="6 7" key="1">
    <citation type="submission" date="2023-11" db="EMBL/GenBank/DDBJ databases">
        <title>Plant-associative lifestyle of Vibrio porteresiae and its evolutionary dynamics.</title>
        <authorList>
            <person name="Rameshkumar N."/>
            <person name="Kirti K."/>
        </authorList>
    </citation>
    <scope>NUCLEOTIDE SEQUENCE [LARGE SCALE GENOMIC DNA]</scope>
    <source>
        <strain evidence="6 7">MSSRF7</strain>
    </source>
</reference>
<gene>
    <name evidence="6" type="ORF">SBX64_06285</name>
</gene>
<proteinExistence type="predicted"/>
<dbReference type="SUPFAM" id="SSF51735">
    <property type="entry name" value="NAD(P)-binding Rossmann-fold domains"/>
    <property type="match status" value="1"/>
</dbReference>
<dbReference type="SUPFAM" id="SSF55347">
    <property type="entry name" value="Glyceraldehyde-3-phosphate dehydrogenase-like, C-terminal domain"/>
    <property type="match status" value="1"/>
</dbReference>
<dbReference type="InterPro" id="IPR050085">
    <property type="entry name" value="AGPR"/>
</dbReference>
<evidence type="ECO:0000256" key="3">
    <source>
        <dbReference type="ARBA" id="ARBA00022857"/>
    </source>
</evidence>
<dbReference type="InterPro" id="IPR036291">
    <property type="entry name" value="NAD(P)-bd_dom_sf"/>
</dbReference>
<evidence type="ECO:0000259" key="5">
    <source>
        <dbReference type="SMART" id="SM00859"/>
    </source>
</evidence>
<feature type="domain" description="Semialdehyde dehydrogenase NAD-binding" evidence="5">
    <location>
        <begin position="6"/>
        <end position="98"/>
    </location>
</feature>
<dbReference type="EMBL" id="JAWRCP010000001">
    <property type="protein sequence ID" value="MDW6092150.1"/>
    <property type="molecule type" value="Genomic_DNA"/>
</dbReference>
<keyword evidence="4" id="KW-0560">Oxidoreductase</keyword>
<dbReference type="InterPro" id="IPR000534">
    <property type="entry name" value="Semialdehyde_DH_NAD-bd"/>
</dbReference>
<evidence type="ECO:0000256" key="4">
    <source>
        <dbReference type="ARBA" id="ARBA00023002"/>
    </source>
</evidence>
<dbReference type="Gene3D" id="3.30.360.10">
    <property type="entry name" value="Dihydrodipicolinate Reductase, domain 2"/>
    <property type="match status" value="1"/>
</dbReference>
<keyword evidence="1" id="KW-0055">Arginine biosynthesis</keyword>
<dbReference type="InterPro" id="IPR058924">
    <property type="entry name" value="AGPR_dimerisation_dom"/>
</dbReference>
<dbReference type="RefSeq" id="WP_318584550.1">
    <property type="nucleotide sequence ID" value="NZ_JAWRCP010000001.1"/>
</dbReference>
<keyword evidence="7" id="KW-1185">Reference proteome</keyword>
<organism evidence="6 7">
    <name type="scientific">Vibrio rhizosphaerae</name>
    <dbReference type="NCBI Taxonomy" id="398736"/>
    <lineage>
        <taxon>Bacteria</taxon>
        <taxon>Pseudomonadati</taxon>
        <taxon>Pseudomonadota</taxon>
        <taxon>Gammaproteobacteria</taxon>
        <taxon>Vibrionales</taxon>
        <taxon>Vibrionaceae</taxon>
        <taxon>Vibrio</taxon>
    </lineage>
</organism>
<keyword evidence="3" id="KW-0521">NADP</keyword>
<name>A0ABU4ISB9_9VIBR</name>